<dbReference type="Proteomes" id="UP001229955">
    <property type="component" value="Chromosome"/>
</dbReference>
<evidence type="ECO:0000313" key="8">
    <source>
        <dbReference type="EMBL" id="WKW11264.1"/>
    </source>
</evidence>
<proteinExistence type="inferred from homology"/>
<dbReference type="SUPFAM" id="SSF56935">
    <property type="entry name" value="Porins"/>
    <property type="match status" value="1"/>
</dbReference>
<reference evidence="8" key="1">
    <citation type="submission" date="2023-07" db="EMBL/GenBank/DDBJ databases">
        <authorList>
            <person name="Haufschild T."/>
            <person name="Kallscheuer N."/>
            <person name="Hammer J."/>
            <person name="Kohn T."/>
            <person name="Kabuu M."/>
            <person name="Jogler M."/>
            <person name="Wohfarth N."/>
            <person name="Heuer A."/>
            <person name="Rohde M."/>
            <person name="van Teeseling M.C.F."/>
            <person name="Jogler C."/>
        </authorList>
    </citation>
    <scope>NUCLEOTIDE SEQUENCE</scope>
    <source>
        <strain evidence="8">Strain 138</strain>
        <strain evidence="9">Strain 318</strain>
    </source>
</reference>
<evidence type="ECO:0000256" key="4">
    <source>
        <dbReference type="SAM" id="MobiDB-lite"/>
    </source>
</evidence>
<dbReference type="PANTHER" id="PTHR30069">
    <property type="entry name" value="TONB-DEPENDENT OUTER MEMBRANE RECEPTOR"/>
    <property type="match status" value="1"/>
</dbReference>
<dbReference type="InterPro" id="IPR023997">
    <property type="entry name" value="TonB-dep_OMP_SusC/RagA_CS"/>
</dbReference>
<accession>A0AA49Q6Z1</accession>
<comment type="subcellular location">
    <subcellularLocation>
        <location evidence="2">Cell outer membrane</location>
        <topology evidence="2">Multi-pass membrane protein</topology>
    </subcellularLocation>
</comment>
<dbReference type="Pfam" id="PF00593">
    <property type="entry name" value="TonB_dep_Rec_b-barrel"/>
    <property type="match status" value="1"/>
</dbReference>
<dbReference type="Gene3D" id="2.170.130.10">
    <property type="entry name" value="TonB-dependent receptor, plug domain"/>
    <property type="match status" value="1"/>
</dbReference>
<dbReference type="EMBL" id="CP130612">
    <property type="protein sequence ID" value="WKW11264.1"/>
    <property type="molecule type" value="Genomic_DNA"/>
</dbReference>
<evidence type="ECO:0000259" key="6">
    <source>
        <dbReference type="Pfam" id="PF00593"/>
    </source>
</evidence>
<dbReference type="GO" id="GO:0044718">
    <property type="term" value="P:siderophore transmembrane transport"/>
    <property type="evidence" value="ECO:0007669"/>
    <property type="project" value="TreeGrafter"/>
</dbReference>
<keyword evidence="2" id="KW-0998">Cell outer membrane</keyword>
<evidence type="ECO:0000256" key="3">
    <source>
        <dbReference type="RuleBase" id="RU003357"/>
    </source>
</evidence>
<feature type="signal peptide" evidence="5">
    <location>
        <begin position="1"/>
        <end position="29"/>
    </location>
</feature>
<dbReference type="InterPro" id="IPR008969">
    <property type="entry name" value="CarboxyPept-like_regulatory"/>
</dbReference>
<dbReference type="RefSeq" id="WP_367886964.1">
    <property type="nucleotide sequence ID" value="NZ_CP130612.1"/>
</dbReference>
<feature type="domain" description="TonB-dependent receptor-like beta-barrel" evidence="6">
    <location>
        <begin position="428"/>
        <end position="812"/>
    </location>
</feature>
<evidence type="ECO:0000256" key="5">
    <source>
        <dbReference type="SAM" id="SignalP"/>
    </source>
</evidence>
<gene>
    <name evidence="8" type="ORF">Strain138_000505</name>
    <name evidence="9" type="ORF">Strain318_000505</name>
</gene>
<dbReference type="Pfam" id="PF07715">
    <property type="entry name" value="Plug"/>
    <property type="match status" value="1"/>
</dbReference>
<dbReference type="KEGG" id="pspc:Strain318_000505"/>
<dbReference type="GO" id="GO:0015344">
    <property type="term" value="F:siderophore uptake transmembrane transporter activity"/>
    <property type="evidence" value="ECO:0007669"/>
    <property type="project" value="TreeGrafter"/>
</dbReference>
<protein>
    <submittedName>
        <fullName evidence="8">SusC/RagA family TonB-linked outer membrane protein</fullName>
    </submittedName>
</protein>
<evidence type="ECO:0000256" key="2">
    <source>
        <dbReference type="PROSITE-ProRule" id="PRU01360"/>
    </source>
</evidence>
<dbReference type="PROSITE" id="PS52016">
    <property type="entry name" value="TONB_DEPENDENT_REC_3"/>
    <property type="match status" value="1"/>
</dbReference>
<dbReference type="InterPro" id="IPR000531">
    <property type="entry name" value="Beta-barrel_TonB"/>
</dbReference>
<comment type="similarity">
    <text evidence="2 3">Belongs to the TonB-dependent receptor family.</text>
</comment>
<evidence type="ECO:0000259" key="7">
    <source>
        <dbReference type="Pfam" id="PF07715"/>
    </source>
</evidence>
<dbReference type="Gene3D" id="2.60.40.1120">
    <property type="entry name" value="Carboxypeptidase-like, regulatory domain"/>
    <property type="match status" value="1"/>
</dbReference>
<dbReference type="InterPro" id="IPR037066">
    <property type="entry name" value="Plug_dom_sf"/>
</dbReference>
<evidence type="ECO:0000256" key="1">
    <source>
        <dbReference type="ARBA" id="ARBA00022729"/>
    </source>
</evidence>
<feature type="region of interest" description="Disordered" evidence="4">
    <location>
        <begin position="524"/>
        <end position="543"/>
    </location>
</feature>
<dbReference type="InterPro" id="IPR039426">
    <property type="entry name" value="TonB-dep_rcpt-like"/>
</dbReference>
<dbReference type="GO" id="GO:0009279">
    <property type="term" value="C:cell outer membrane"/>
    <property type="evidence" value="ECO:0007669"/>
    <property type="project" value="UniProtKB-SubCell"/>
</dbReference>
<dbReference type="EMBL" id="CP130613">
    <property type="protein sequence ID" value="WKW14174.1"/>
    <property type="molecule type" value="Genomic_DNA"/>
</dbReference>
<keyword evidence="2" id="KW-0812">Transmembrane</keyword>
<feature type="domain" description="TonB-dependent receptor plug" evidence="7">
    <location>
        <begin position="134"/>
        <end position="242"/>
    </location>
</feature>
<keyword evidence="1 5" id="KW-0732">Signal</keyword>
<dbReference type="PANTHER" id="PTHR30069:SF29">
    <property type="entry name" value="HEMOGLOBIN AND HEMOGLOBIN-HAPTOGLOBIN-BINDING PROTEIN 1-RELATED"/>
    <property type="match status" value="1"/>
</dbReference>
<dbReference type="NCBIfam" id="TIGR04057">
    <property type="entry name" value="SusC_RagA_signa"/>
    <property type="match status" value="1"/>
</dbReference>
<name>A0AA49Q413_9BACT</name>
<keyword evidence="2" id="KW-1134">Transmembrane beta strand</keyword>
<dbReference type="InterPro" id="IPR023996">
    <property type="entry name" value="TonB-dep_OMP_SusC/RagA"/>
</dbReference>
<keyword evidence="3" id="KW-0798">TonB box</keyword>
<keyword evidence="10" id="KW-1185">Reference proteome</keyword>
<dbReference type="SUPFAM" id="SSF49464">
    <property type="entry name" value="Carboxypeptidase regulatory domain-like"/>
    <property type="match status" value="1"/>
</dbReference>
<evidence type="ECO:0000313" key="10">
    <source>
        <dbReference type="Proteomes" id="UP001229955"/>
    </source>
</evidence>
<dbReference type="NCBIfam" id="TIGR04056">
    <property type="entry name" value="OMP_RagA_SusC"/>
    <property type="match status" value="1"/>
</dbReference>
<organism evidence="8">
    <name type="scientific">Pseudogemmatithrix spongiicola</name>
    <dbReference type="NCBI Taxonomy" id="3062599"/>
    <lineage>
        <taxon>Bacteria</taxon>
        <taxon>Pseudomonadati</taxon>
        <taxon>Gemmatimonadota</taxon>
        <taxon>Gemmatimonadia</taxon>
        <taxon>Gemmatimonadales</taxon>
        <taxon>Gemmatimonadaceae</taxon>
        <taxon>Pseudogemmatithrix</taxon>
    </lineage>
</organism>
<feature type="chain" id="PRO_5041456407" evidence="5">
    <location>
        <begin position="30"/>
        <end position="1110"/>
    </location>
</feature>
<accession>A0AA49Q413</accession>
<sequence>MLGRNGMRRLGASILGLLLSVGSAEIAQAQNAATITGRITAEGGQPLFGANVSIEALAISVGTNEEGRYTIAIPGARVRGQQVVLRVRSFGYVPDQKTITLEGGSQSHDFTLKQDVNRLSQVVVTGVTGATEIKKLPFAVAQVSAEDMPVPGANPLSQIQGKVPGANIVSSSGRPGAAPAVILRGPQSINAENRGQDPLYIIDGVISQGSLADINPQDIESIEVVKGAAASSLYGSRAGNGVIQITTRSGRNAGEGVRFRSQVEYGASDIENEYNYPKTHMMLMDKDYQRFCINQAGQPACSRTVDIEAEAFRINDQGGDFALPPSLFLNDNGIGIVINQAGARGLFQNVTYPTTYNPIRSFLTSGETYNFTVDATGRIGRTNFFASGNQFRQQGAVKFLEGYRRNSLRLNVDQTMANAFSFGVRTSFTSIDDNNQGLRNAWFRLTRQPAYVNLLRRDSRDRLFIRSVVVNQGAQNQNPAYEAENFDALNQISRFLGQITTRWQPLAWLDGEFNFGYDGRENFQASQGDRGYRTTTPNPNTNLGFNDRDAGSQYSINSSLDVTARRSFMEDALSARLSGRYLFEAQSNTDFQSGGTNIVVPGLADPDATIQNWYYDGSRTDVRQIGMFVNLDLDYQGRYIASALVRRDGASLFGSANRWQTYGRASFAWRASEESWFNFDQISDLKFRASVGQAGNRPSFAAQYETFNIGAGGVLTPNQLGNRNLRPEVSTETEIGVDVEIMSKYALTLTNSRNVINDQILPVPPPSSAGFNTQWRNAGQLTNNTFEVSLNLPLIQSRDLSWSARVLYDRTTSEITKLNVPEYFVDAAGQQGSGTMFKIVEGGNLGEIYGRRFMKSCSMMPTAFQSRCGAGREYQVNDEGFVVYVGTGNTLGDGITKNLWFTSIPSADHPYGLADQNWGLPILVRDATGVPVLPVGNALPDFRWSLSQNLSYKRFSAFMLFDATVGKNVWNEARQWSLGDFMYSESDQAGRTVSNAKPIGYYFRANAAGGSTGIGGLYDVLAPNNNTVEDASFVKLRELSLGYRVGRIAGVGDWNVSLIGRNLITFSDYNGFDPEVGVGGGTLGSGVLNAIDAFGFPNLRTISFQISTSF</sequence>
<keyword evidence="2 3" id="KW-0472">Membrane</keyword>
<evidence type="ECO:0000313" key="9">
    <source>
        <dbReference type="EMBL" id="WKW14174.1"/>
    </source>
</evidence>
<keyword evidence="2" id="KW-0813">Transport</keyword>
<dbReference type="AlphaFoldDB" id="A0AA49Q413"/>
<dbReference type="Pfam" id="PF13715">
    <property type="entry name" value="CarbopepD_reg_2"/>
    <property type="match status" value="1"/>
</dbReference>
<dbReference type="InterPro" id="IPR012910">
    <property type="entry name" value="Plug_dom"/>
</dbReference>